<keyword evidence="3" id="KW-1185">Reference proteome</keyword>
<dbReference type="Proteomes" id="UP000596742">
    <property type="component" value="Unassembled WGS sequence"/>
</dbReference>
<proteinExistence type="predicted"/>
<evidence type="ECO:0000313" key="3">
    <source>
        <dbReference type="Proteomes" id="UP000596742"/>
    </source>
</evidence>
<dbReference type="EMBL" id="UYJE01001726">
    <property type="protein sequence ID" value="VDI04524.1"/>
    <property type="molecule type" value="Genomic_DNA"/>
</dbReference>
<protein>
    <submittedName>
        <fullName evidence="2">Uncharacterized protein</fullName>
    </submittedName>
</protein>
<organism evidence="2 3">
    <name type="scientific">Mytilus galloprovincialis</name>
    <name type="common">Mediterranean mussel</name>
    <dbReference type="NCBI Taxonomy" id="29158"/>
    <lineage>
        <taxon>Eukaryota</taxon>
        <taxon>Metazoa</taxon>
        <taxon>Spiralia</taxon>
        <taxon>Lophotrochozoa</taxon>
        <taxon>Mollusca</taxon>
        <taxon>Bivalvia</taxon>
        <taxon>Autobranchia</taxon>
        <taxon>Pteriomorphia</taxon>
        <taxon>Mytilida</taxon>
        <taxon>Mytiloidea</taxon>
        <taxon>Mytilidae</taxon>
        <taxon>Mytilinae</taxon>
        <taxon>Mytilus</taxon>
    </lineage>
</organism>
<evidence type="ECO:0000313" key="2">
    <source>
        <dbReference type="EMBL" id="VDI04524.1"/>
    </source>
</evidence>
<accession>A0A8B6CH29</accession>
<gene>
    <name evidence="2" type="ORF">MGAL_10B036616</name>
</gene>
<comment type="caution">
    <text evidence="2">The sequence shown here is derived from an EMBL/GenBank/DDBJ whole genome shotgun (WGS) entry which is preliminary data.</text>
</comment>
<name>A0A8B6CH29_MYTGA</name>
<evidence type="ECO:0000256" key="1">
    <source>
        <dbReference type="SAM" id="MobiDB-lite"/>
    </source>
</evidence>
<sequence length="70" mass="7994">MNPGKDRFQLQLDSLFDMNNNQTENISATSELYSDISSDKSYDSGDEDCSENDHNEHEVEVCLGIIERLH</sequence>
<feature type="region of interest" description="Disordered" evidence="1">
    <location>
        <begin position="34"/>
        <end position="56"/>
    </location>
</feature>
<reference evidence="2" key="1">
    <citation type="submission" date="2018-11" db="EMBL/GenBank/DDBJ databases">
        <authorList>
            <person name="Alioto T."/>
            <person name="Alioto T."/>
        </authorList>
    </citation>
    <scope>NUCLEOTIDE SEQUENCE</scope>
</reference>
<dbReference type="AlphaFoldDB" id="A0A8B6CH29"/>